<reference evidence="1 2" key="1">
    <citation type="submission" date="2015-08" db="EMBL/GenBank/DDBJ databases">
        <title>Complete genome sequence of Rufibacter tibetensis strain 1351t, a radiation-resistant bacterium from tibet plateau.</title>
        <authorList>
            <person name="Dai J."/>
        </authorList>
    </citation>
    <scope>NUCLEOTIDE SEQUENCE [LARGE SCALE GENOMIC DNA]</scope>
    <source>
        <strain evidence="1 2">1351</strain>
    </source>
</reference>
<evidence type="ECO:0000313" key="1">
    <source>
        <dbReference type="EMBL" id="ALI98919.1"/>
    </source>
</evidence>
<dbReference type="Gene3D" id="2.20.110.10">
    <property type="entry name" value="Histone H3 K4-specific methyltransferase SET7/9 N-terminal domain"/>
    <property type="match status" value="1"/>
</dbReference>
<dbReference type="STRING" id="512763.DC20_07925"/>
<dbReference type="SUPFAM" id="SSF82185">
    <property type="entry name" value="Histone H3 K4-specific methyltransferase SET7/9 N-terminal domain"/>
    <property type="match status" value="1"/>
</dbReference>
<accession>A0A0P0C6G9</accession>
<organism evidence="1 2">
    <name type="scientific">Rufibacter tibetensis</name>
    <dbReference type="NCBI Taxonomy" id="512763"/>
    <lineage>
        <taxon>Bacteria</taxon>
        <taxon>Pseudomonadati</taxon>
        <taxon>Bacteroidota</taxon>
        <taxon>Cytophagia</taxon>
        <taxon>Cytophagales</taxon>
        <taxon>Hymenobacteraceae</taxon>
        <taxon>Rufibacter</taxon>
    </lineage>
</organism>
<dbReference type="KEGG" id="rti:DC20_07925"/>
<evidence type="ECO:0000313" key="2">
    <source>
        <dbReference type="Proteomes" id="UP000061382"/>
    </source>
</evidence>
<dbReference type="EMBL" id="CP012643">
    <property type="protein sequence ID" value="ALI98919.1"/>
    <property type="molecule type" value="Genomic_DNA"/>
</dbReference>
<gene>
    <name evidence="1" type="ORF">DC20_07925</name>
</gene>
<dbReference type="PATRIC" id="fig|512763.3.peg.1744"/>
<keyword evidence="2" id="KW-1185">Reference proteome</keyword>
<sequence>MLQLFVFSLQAQKSNTNQPVPLTTDTVYFDQDWEQTNLKEDIKYARILKRTVDGKPFGTVRDYYYPSWKKQWEGKLLSEDPDVPTGLCTYWYPNGKVQSIATYKEGEAQEDLRMWHEDGTKVICKYKFVESLPLTRAKLHSFYNPESSRTVQRVDLPADAYGIVFKIDIRDEGEPPIDWATAATLASVTMTGGTSQILLAGANAMKNPYKSSKPVTSTKCHYFITTSLKDAEYFEKTKGEMPKGNACIWKATNVPQDSRHLTIPNGARTLYFCINNDNDITSAEATLSVSVLQKQCK</sequence>
<dbReference type="AlphaFoldDB" id="A0A0P0C6G9"/>
<dbReference type="Proteomes" id="UP000061382">
    <property type="component" value="Chromosome"/>
</dbReference>
<evidence type="ECO:0008006" key="3">
    <source>
        <dbReference type="Google" id="ProtNLM"/>
    </source>
</evidence>
<name>A0A0P0C6G9_9BACT</name>
<protein>
    <recommendedName>
        <fullName evidence="3">MORN repeat protein</fullName>
    </recommendedName>
</protein>
<proteinExistence type="predicted"/>